<dbReference type="AlphaFoldDB" id="A0A3B0C3Y7"/>
<dbReference type="Proteomes" id="UP000276603">
    <property type="component" value="Unassembled WGS sequence"/>
</dbReference>
<dbReference type="InterPro" id="IPR051052">
    <property type="entry name" value="Diverse_substrate_MTase"/>
</dbReference>
<proteinExistence type="inferred from homology"/>
<comment type="caution">
    <text evidence="5">The sequence shown here is derived from an EMBL/GenBank/DDBJ whole genome shotgun (WGS) entry which is preliminary data.</text>
</comment>
<comment type="similarity">
    <text evidence="1">Belongs to the methyltransferase superfamily.</text>
</comment>
<dbReference type="GO" id="GO:0032259">
    <property type="term" value="P:methylation"/>
    <property type="evidence" value="ECO:0007669"/>
    <property type="project" value="UniProtKB-KW"/>
</dbReference>
<gene>
    <name evidence="5" type="ORF">D7Z94_17980</name>
</gene>
<dbReference type="InterPro" id="IPR029063">
    <property type="entry name" value="SAM-dependent_MTases_sf"/>
</dbReference>
<sequence length="251" mass="28938">MKRAKDKFSKQSKAYKKFRPTYPSTLYEELLKWVHTKDVCWDCGTGNGQVASALSPYFRTVFATDISQKQIQNAGNRDNVIFKVERAENTNFQDSQFDLITVAQAIHWFDSAVFNSEVRRVGKNGGVLAVWGYGLLRISPAIDELIAHFYKDIIGPYWDKERKHIDAAYETIDLDFQPLAIDSNFAITVQWDLRSLRGYLNTWSSVQNYMGQNNGENPVDGFMDKLKSSWGDTEQKSINFPIFMRAFRIEK</sequence>
<name>A0A3B0C3Y7_9FLAO</name>
<reference evidence="5 6" key="1">
    <citation type="submission" date="2018-10" db="EMBL/GenBank/DDBJ databases">
        <title>Ulvibacterium marinum gen. nov., sp. nov., a novel marine bacterium of the family Flavobacteriaceae, isolated from a culture of the green alga Ulva prolifera.</title>
        <authorList>
            <person name="Zhang Z."/>
        </authorList>
    </citation>
    <scope>NUCLEOTIDE SEQUENCE [LARGE SCALE GENOMIC DNA]</scope>
    <source>
        <strain evidence="5 6">CCMM003</strain>
    </source>
</reference>
<dbReference type="CDD" id="cd02440">
    <property type="entry name" value="AdoMet_MTases"/>
    <property type="match status" value="1"/>
</dbReference>
<dbReference type="RefSeq" id="WP_120712939.1">
    <property type="nucleotide sequence ID" value="NZ_RBCJ01000003.1"/>
</dbReference>
<dbReference type="PANTHER" id="PTHR44942:SF4">
    <property type="entry name" value="METHYLTRANSFERASE TYPE 11 DOMAIN-CONTAINING PROTEIN"/>
    <property type="match status" value="1"/>
</dbReference>
<evidence type="ECO:0000256" key="3">
    <source>
        <dbReference type="ARBA" id="ARBA00022679"/>
    </source>
</evidence>
<dbReference type="Gene3D" id="3.40.50.150">
    <property type="entry name" value="Vaccinia Virus protein VP39"/>
    <property type="match status" value="1"/>
</dbReference>
<dbReference type="InterPro" id="IPR013216">
    <property type="entry name" value="Methyltransf_11"/>
</dbReference>
<dbReference type="GO" id="GO:0008757">
    <property type="term" value="F:S-adenosylmethionine-dependent methyltransferase activity"/>
    <property type="evidence" value="ECO:0007669"/>
    <property type="project" value="InterPro"/>
</dbReference>
<feature type="domain" description="Methyltransferase type 11" evidence="4">
    <location>
        <begin position="42"/>
        <end position="129"/>
    </location>
</feature>
<evidence type="ECO:0000259" key="4">
    <source>
        <dbReference type="Pfam" id="PF08241"/>
    </source>
</evidence>
<dbReference type="EMBL" id="RBCJ01000003">
    <property type="protein sequence ID" value="RKN80130.1"/>
    <property type="molecule type" value="Genomic_DNA"/>
</dbReference>
<evidence type="ECO:0000313" key="6">
    <source>
        <dbReference type="Proteomes" id="UP000276603"/>
    </source>
</evidence>
<dbReference type="SUPFAM" id="SSF53335">
    <property type="entry name" value="S-adenosyl-L-methionine-dependent methyltransferases"/>
    <property type="match status" value="1"/>
</dbReference>
<dbReference type="PANTHER" id="PTHR44942">
    <property type="entry name" value="METHYLTRANSF_11 DOMAIN-CONTAINING PROTEIN"/>
    <property type="match status" value="1"/>
</dbReference>
<keyword evidence="6" id="KW-1185">Reference proteome</keyword>
<organism evidence="5 6">
    <name type="scientific">Ulvibacterium marinum</name>
    <dbReference type="NCBI Taxonomy" id="2419782"/>
    <lineage>
        <taxon>Bacteria</taxon>
        <taxon>Pseudomonadati</taxon>
        <taxon>Bacteroidota</taxon>
        <taxon>Flavobacteriia</taxon>
        <taxon>Flavobacteriales</taxon>
        <taxon>Flavobacteriaceae</taxon>
        <taxon>Ulvibacterium</taxon>
    </lineage>
</organism>
<evidence type="ECO:0000313" key="5">
    <source>
        <dbReference type="EMBL" id="RKN80130.1"/>
    </source>
</evidence>
<evidence type="ECO:0000256" key="1">
    <source>
        <dbReference type="ARBA" id="ARBA00008361"/>
    </source>
</evidence>
<dbReference type="OrthoDB" id="9797252at2"/>
<protein>
    <submittedName>
        <fullName evidence="5">Class I SAM-dependent methyltransferase</fullName>
    </submittedName>
</protein>
<keyword evidence="3 5" id="KW-0808">Transferase</keyword>
<dbReference type="Pfam" id="PF08241">
    <property type="entry name" value="Methyltransf_11"/>
    <property type="match status" value="1"/>
</dbReference>
<evidence type="ECO:0000256" key="2">
    <source>
        <dbReference type="ARBA" id="ARBA00022603"/>
    </source>
</evidence>
<keyword evidence="2 5" id="KW-0489">Methyltransferase</keyword>
<accession>A0A3B0C3Y7</accession>